<dbReference type="RefSeq" id="WP_183637667.1">
    <property type="nucleotide sequence ID" value="NZ_BAABLE010000008.1"/>
</dbReference>
<evidence type="ECO:0000313" key="2">
    <source>
        <dbReference type="Proteomes" id="UP000561045"/>
    </source>
</evidence>
<keyword evidence="2" id="KW-1185">Reference proteome</keyword>
<accession>A0A840BN27</accession>
<dbReference type="Proteomes" id="UP000561045">
    <property type="component" value="Unassembled WGS sequence"/>
</dbReference>
<dbReference type="AlphaFoldDB" id="A0A840BN27"/>
<protein>
    <submittedName>
        <fullName evidence="1">Uncharacterized protein</fullName>
    </submittedName>
</protein>
<evidence type="ECO:0000313" key="1">
    <source>
        <dbReference type="EMBL" id="MBB4014675.1"/>
    </source>
</evidence>
<comment type="caution">
    <text evidence="1">The sequence shown here is derived from an EMBL/GenBank/DDBJ whole genome shotgun (WGS) entry which is preliminary data.</text>
</comment>
<sequence length="132" mass="14430">MTETLQEQVETNFIDGIDDLLARMEADIVAPPNAELAIPLLPEGASYLGDRRVRGRISGWWLSTSVRTEQVTNAAAIIGAFLRSHRGSTTAIAAYDPVSKRIETESGSVYELGMPDTVFAARGRHVLRKLGF</sequence>
<proteinExistence type="predicted"/>
<organism evidence="1 2">
    <name type="scientific">Niveibacterium umoris</name>
    <dbReference type="NCBI Taxonomy" id="1193620"/>
    <lineage>
        <taxon>Bacteria</taxon>
        <taxon>Pseudomonadati</taxon>
        <taxon>Pseudomonadota</taxon>
        <taxon>Betaproteobacteria</taxon>
        <taxon>Rhodocyclales</taxon>
        <taxon>Rhodocyclaceae</taxon>
        <taxon>Niveibacterium</taxon>
    </lineage>
</organism>
<dbReference type="EMBL" id="JACIET010000003">
    <property type="protein sequence ID" value="MBB4014675.1"/>
    <property type="molecule type" value="Genomic_DNA"/>
</dbReference>
<reference evidence="1 2" key="1">
    <citation type="submission" date="2020-08" db="EMBL/GenBank/DDBJ databases">
        <title>Genomic Encyclopedia of Type Strains, Phase IV (KMG-IV): sequencing the most valuable type-strain genomes for metagenomic binning, comparative biology and taxonomic classification.</title>
        <authorList>
            <person name="Goeker M."/>
        </authorList>
    </citation>
    <scope>NUCLEOTIDE SEQUENCE [LARGE SCALE GENOMIC DNA]</scope>
    <source>
        <strain evidence="1 2">DSM 106739</strain>
    </source>
</reference>
<gene>
    <name evidence="1" type="ORF">GGR36_004031</name>
</gene>
<name>A0A840BN27_9RHOO</name>